<proteinExistence type="predicted"/>
<sequence>MNIERIVVSNYKIYQSLNFSIQNENNIFVGDNGSGKTTLLESIYLALTGRIDGQNAERLLTPDMFSNDIRAEYINQLKSTGKASLPKIIIEIYFKDEDEYALQKGTENSQNIDCPGIRFECSFDTQYGKEYQNRLEITDDEEAGFQVLDIPIEYYSIKRTYFSGQSVIQRSNPFKVFFVDGTRKSYSSYIGKYIYSTIGSLLSDNESSQIRTVYENIRQNLKQHSILKKFNEDNQENLHLAGKNVALTVRESLPDDWLQEITVSVDDFPFNNIGFGLQKMIELELAVGKSADQPGILLFEEPENNLSYPNMSKLINILEQGSNKQKFISTHSSFVANKLGLDNLALCGGGNIEALTALSKDDIEYFKRLPGYNTLRVLLSSCPVLVEGPTDELLFNAAYIHERKKLPIENGVDVIVVDSLAFKRYLDVAKLIEKKVIVITDNDGDEEALGRKYAGYLDDPLFSFYVESNHSLKTIEPSMVNANVVNGTLPELISVVFEGKKDSDTITADTLEKYMTAHKSLWSMRVLEANAAISYPANIIQAVEACI</sequence>
<dbReference type="SUPFAM" id="SSF52540">
    <property type="entry name" value="P-loop containing nucleoside triphosphate hydrolases"/>
    <property type="match status" value="1"/>
</dbReference>
<dbReference type="PANTHER" id="PTHR43581:SF2">
    <property type="entry name" value="EXCINUCLEASE ATPASE SUBUNIT"/>
    <property type="match status" value="1"/>
</dbReference>
<feature type="domain" description="OLD protein-like TOPRIM" evidence="2">
    <location>
        <begin position="379"/>
        <end position="443"/>
    </location>
</feature>
<gene>
    <name evidence="3" type="ORF">E6L36_04930</name>
</gene>
<accession>A0AB74IB04</accession>
<protein>
    <submittedName>
        <fullName evidence="3">ATP-dependent endonuclease</fullName>
    </submittedName>
</protein>
<evidence type="ECO:0000259" key="1">
    <source>
        <dbReference type="Pfam" id="PF13175"/>
    </source>
</evidence>
<dbReference type="InterPro" id="IPR034139">
    <property type="entry name" value="TOPRIM_OLD"/>
</dbReference>
<dbReference type="InterPro" id="IPR051396">
    <property type="entry name" value="Bact_Antivir_Def_Nuclease"/>
</dbReference>
<dbReference type="Gene3D" id="3.40.50.300">
    <property type="entry name" value="P-loop containing nucleotide triphosphate hydrolases"/>
    <property type="match status" value="1"/>
</dbReference>
<comment type="caution">
    <text evidence="3">The sequence shown here is derived from an EMBL/GenBank/DDBJ whole genome shotgun (WGS) entry which is preliminary data.</text>
</comment>
<dbReference type="PANTHER" id="PTHR43581">
    <property type="entry name" value="ATP/GTP PHOSPHATASE"/>
    <property type="match status" value="1"/>
</dbReference>
<evidence type="ECO:0000313" key="3">
    <source>
        <dbReference type="EMBL" id="THC79803.1"/>
    </source>
</evidence>
<keyword evidence="3" id="KW-0255">Endonuclease</keyword>
<dbReference type="InterPro" id="IPR027417">
    <property type="entry name" value="P-loop_NTPase"/>
</dbReference>
<dbReference type="InterPro" id="IPR041685">
    <property type="entry name" value="AAA_GajA/Old/RecF-like"/>
</dbReference>
<reference evidence="3 4" key="1">
    <citation type="submission" date="2019-04" db="EMBL/GenBank/DDBJ databases">
        <title>Genome Announcement to Ensure Probiotic Safety of Lactobacillus rhamnosus UBLR-58.</title>
        <authorList>
            <person name="Sulthana A."/>
            <person name="Lakshmi S.G."/>
            <person name="Madempudi R.S."/>
        </authorList>
    </citation>
    <scope>NUCLEOTIDE SEQUENCE [LARGE SCALE GENOMIC DNA]</scope>
    <source>
        <strain evidence="3 4">UBLR-58</strain>
    </source>
</reference>
<name>A0AB74IB04_LACRH</name>
<dbReference type="GO" id="GO:0004519">
    <property type="term" value="F:endonuclease activity"/>
    <property type="evidence" value="ECO:0007669"/>
    <property type="project" value="UniProtKB-KW"/>
</dbReference>
<dbReference type="Pfam" id="PF20469">
    <property type="entry name" value="OLD-like_TOPRIM"/>
    <property type="match status" value="1"/>
</dbReference>
<keyword evidence="3" id="KW-0378">Hydrolase</keyword>
<keyword evidence="3" id="KW-0540">Nuclease</keyword>
<feature type="domain" description="Endonuclease GajA/Old nuclease/RecF-like AAA" evidence="1">
    <location>
        <begin position="1"/>
        <end position="336"/>
    </location>
</feature>
<dbReference type="Proteomes" id="UP000307517">
    <property type="component" value="Unassembled WGS sequence"/>
</dbReference>
<dbReference type="AlphaFoldDB" id="A0AB74IB04"/>
<dbReference type="EMBL" id="SSHM01000001">
    <property type="protein sequence ID" value="THC79803.1"/>
    <property type="molecule type" value="Genomic_DNA"/>
</dbReference>
<dbReference type="CDD" id="cd01026">
    <property type="entry name" value="TOPRIM_OLD"/>
    <property type="match status" value="1"/>
</dbReference>
<dbReference type="RefSeq" id="WP_019728390.1">
    <property type="nucleotide sequence ID" value="NZ_CABHIZ010000001.1"/>
</dbReference>
<evidence type="ECO:0000313" key="4">
    <source>
        <dbReference type="Proteomes" id="UP000307517"/>
    </source>
</evidence>
<organism evidence="3 4">
    <name type="scientific">Lacticaseibacillus rhamnosus</name>
    <name type="common">Lactobacillus rhamnosus</name>
    <dbReference type="NCBI Taxonomy" id="47715"/>
    <lineage>
        <taxon>Bacteria</taxon>
        <taxon>Bacillati</taxon>
        <taxon>Bacillota</taxon>
        <taxon>Bacilli</taxon>
        <taxon>Lactobacillales</taxon>
        <taxon>Lactobacillaceae</taxon>
        <taxon>Lacticaseibacillus</taxon>
    </lineage>
</organism>
<evidence type="ECO:0000259" key="2">
    <source>
        <dbReference type="Pfam" id="PF20469"/>
    </source>
</evidence>
<dbReference type="Pfam" id="PF13175">
    <property type="entry name" value="AAA_15"/>
    <property type="match status" value="1"/>
</dbReference>